<keyword evidence="2" id="KW-1185">Reference proteome</keyword>
<evidence type="ECO:0000313" key="2">
    <source>
        <dbReference type="Proteomes" id="UP001245285"/>
    </source>
</evidence>
<sequence>MKLRLLFSGVFIIINCLSSLGQDIVVDDISSADKRNSKIIREIQVHAEKIISPFVSNNIYIAQVGEGNSSYVNMTAEDSNLNLNQEGSYNTIHLEAHVRSMEGTVTQNGNSNFVLNLASDPNLDVPINVRQNGNNLNFESYGVNSIGSKLMFQMTGDANSIIVRNFN</sequence>
<accession>A0ABU3CKL0</accession>
<evidence type="ECO:0000313" key="1">
    <source>
        <dbReference type="EMBL" id="MDT0646768.1"/>
    </source>
</evidence>
<comment type="caution">
    <text evidence="1">The sequence shown here is derived from an EMBL/GenBank/DDBJ whole genome shotgun (WGS) entry which is preliminary data.</text>
</comment>
<dbReference type="RefSeq" id="WP_311494933.1">
    <property type="nucleotide sequence ID" value="NZ_JAVRHO010000010.1"/>
</dbReference>
<reference evidence="1 2" key="1">
    <citation type="submission" date="2023-09" db="EMBL/GenBank/DDBJ databases">
        <authorList>
            <person name="Rey-Velasco X."/>
        </authorList>
    </citation>
    <scope>NUCLEOTIDE SEQUENCE [LARGE SCALE GENOMIC DNA]</scope>
    <source>
        <strain evidence="1 2">F260</strain>
    </source>
</reference>
<proteinExistence type="predicted"/>
<gene>
    <name evidence="1" type="ORF">RM545_08705</name>
</gene>
<dbReference type="Proteomes" id="UP001245285">
    <property type="component" value="Unassembled WGS sequence"/>
</dbReference>
<organism evidence="1 2">
    <name type="scientific">Autumnicola lenta</name>
    <dbReference type="NCBI Taxonomy" id="3075593"/>
    <lineage>
        <taxon>Bacteria</taxon>
        <taxon>Pseudomonadati</taxon>
        <taxon>Bacteroidota</taxon>
        <taxon>Flavobacteriia</taxon>
        <taxon>Flavobacteriales</taxon>
        <taxon>Flavobacteriaceae</taxon>
        <taxon>Autumnicola</taxon>
    </lineage>
</organism>
<name>A0ABU3CKL0_9FLAO</name>
<dbReference type="EMBL" id="JAVRHO010000010">
    <property type="protein sequence ID" value="MDT0646768.1"/>
    <property type="molecule type" value="Genomic_DNA"/>
</dbReference>
<protein>
    <submittedName>
        <fullName evidence="1">Uncharacterized protein</fullName>
    </submittedName>
</protein>